<evidence type="ECO:0000256" key="1">
    <source>
        <dbReference type="ARBA" id="ARBA00011961"/>
    </source>
</evidence>
<dbReference type="EMBL" id="JAZGUE010000007">
    <property type="protein sequence ID" value="KAL2264514.1"/>
    <property type="molecule type" value="Genomic_DNA"/>
</dbReference>
<evidence type="ECO:0000256" key="3">
    <source>
        <dbReference type="PIRNR" id="PIRNR006221"/>
    </source>
</evidence>
<comment type="catalytic activity">
    <reaction evidence="2">
        <text>N(6)-D-ribulosyl-L-lysyl-[protein] + ATP = N(6)-(3-O-phospho-D-ribulosyl)-L-lysyl-[protein] + ADP + H(+)</text>
        <dbReference type="Rhea" id="RHEA:48432"/>
        <dbReference type="Rhea" id="RHEA-COMP:12103"/>
        <dbReference type="Rhea" id="RHEA-COMP:12104"/>
        <dbReference type="ChEBI" id="CHEBI:15378"/>
        <dbReference type="ChEBI" id="CHEBI:30616"/>
        <dbReference type="ChEBI" id="CHEBI:90418"/>
        <dbReference type="ChEBI" id="CHEBI:90420"/>
        <dbReference type="ChEBI" id="CHEBI:456216"/>
        <dbReference type="EC" id="2.7.1.172"/>
    </reaction>
    <physiologicalReaction direction="left-to-right" evidence="2">
        <dbReference type="Rhea" id="RHEA:48433"/>
    </physiologicalReaction>
</comment>
<sequence length="329" mass="37139">MNYSGAPGLEFGQGNTKIDPGVAAELPKGCRVVLTAQHGTSFWANTGRIDVKLQDGTPKSFFIKVVSKEAGRLMVHGEFESAMAIHKVLPEYTPKPIGWGSYKTIPDTYFYLCEFRQMTHDLPDPYRFTASLACLHENSRSPTGKFGFHVTTCAGNLPQYCGWEESWEVFFTKNLRMALDYEVAAHGSEPEIDRLACIIFDRVIPRLLRPLESGGRSVKPSLVHGNLWCGNTGIDVNTGTSLVFDAGCFYAHNEYEFGKWRAIGNRFGPDYIKAYHTYMPISPPEEDFEGRQALYQLRFDAQISALFPRDRIYRTRMIQGMRDLAARYG</sequence>
<dbReference type="GeneID" id="98128445"/>
<comment type="similarity">
    <text evidence="3">Belongs to the fructosamine kinase family.</text>
</comment>
<dbReference type="PANTHER" id="PTHR12149">
    <property type="entry name" value="FRUCTOSAMINE 3 KINASE-RELATED PROTEIN"/>
    <property type="match status" value="1"/>
</dbReference>
<reference evidence="4 5" key="1">
    <citation type="journal article" date="2024" name="Commun. Biol.">
        <title>Comparative genomic analysis of thermophilic fungi reveals convergent evolutionary adaptations and gene losses.</title>
        <authorList>
            <person name="Steindorff A.S."/>
            <person name="Aguilar-Pontes M.V."/>
            <person name="Robinson A.J."/>
            <person name="Andreopoulos B."/>
            <person name="LaButti K."/>
            <person name="Kuo A."/>
            <person name="Mondo S."/>
            <person name="Riley R."/>
            <person name="Otillar R."/>
            <person name="Haridas S."/>
            <person name="Lipzen A."/>
            <person name="Grimwood J."/>
            <person name="Schmutz J."/>
            <person name="Clum A."/>
            <person name="Reid I.D."/>
            <person name="Moisan M.C."/>
            <person name="Butler G."/>
            <person name="Nguyen T.T.M."/>
            <person name="Dewar K."/>
            <person name="Conant G."/>
            <person name="Drula E."/>
            <person name="Henrissat B."/>
            <person name="Hansel C."/>
            <person name="Singer S."/>
            <person name="Hutchinson M.I."/>
            <person name="de Vries R.P."/>
            <person name="Natvig D.O."/>
            <person name="Powell A.J."/>
            <person name="Tsang A."/>
            <person name="Grigoriev I.V."/>
        </authorList>
    </citation>
    <scope>NUCLEOTIDE SEQUENCE [LARGE SCALE GENOMIC DNA]</scope>
    <source>
        <strain evidence="4 5">ATCC 22073</strain>
    </source>
</reference>
<dbReference type="InterPro" id="IPR011009">
    <property type="entry name" value="Kinase-like_dom_sf"/>
</dbReference>
<dbReference type="InterPro" id="IPR016477">
    <property type="entry name" value="Fructo-/Ketosamine-3-kinase"/>
</dbReference>
<accession>A0ABR4D3D7</accession>
<dbReference type="Gene3D" id="3.90.1200.10">
    <property type="match status" value="1"/>
</dbReference>
<evidence type="ECO:0000313" key="5">
    <source>
        <dbReference type="Proteomes" id="UP001600064"/>
    </source>
</evidence>
<dbReference type="Pfam" id="PF03881">
    <property type="entry name" value="Fructosamin_kin"/>
    <property type="match status" value="1"/>
</dbReference>
<evidence type="ECO:0000313" key="4">
    <source>
        <dbReference type="EMBL" id="KAL2264514.1"/>
    </source>
</evidence>
<organism evidence="4 5">
    <name type="scientific">Remersonia thermophila</name>
    <dbReference type="NCBI Taxonomy" id="72144"/>
    <lineage>
        <taxon>Eukaryota</taxon>
        <taxon>Fungi</taxon>
        <taxon>Dikarya</taxon>
        <taxon>Ascomycota</taxon>
        <taxon>Pezizomycotina</taxon>
        <taxon>Sordariomycetes</taxon>
        <taxon>Sordariomycetidae</taxon>
        <taxon>Sordariales</taxon>
        <taxon>Sordariales incertae sedis</taxon>
        <taxon>Remersonia</taxon>
    </lineage>
</organism>
<keyword evidence="3" id="KW-0808">Transferase</keyword>
<dbReference type="Proteomes" id="UP001600064">
    <property type="component" value="Unassembled WGS sequence"/>
</dbReference>
<keyword evidence="3" id="KW-0418">Kinase</keyword>
<dbReference type="PANTHER" id="PTHR12149:SF8">
    <property type="entry name" value="PROTEIN-RIBULOSAMINE 3-KINASE"/>
    <property type="match status" value="1"/>
</dbReference>
<dbReference type="EC" id="2.7.1.172" evidence="1"/>
<keyword evidence="5" id="KW-1185">Reference proteome</keyword>
<evidence type="ECO:0000256" key="2">
    <source>
        <dbReference type="ARBA" id="ARBA00048655"/>
    </source>
</evidence>
<dbReference type="SUPFAM" id="SSF56112">
    <property type="entry name" value="Protein kinase-like (PK-like)"/>
    <property type="match status" value="1"/>
</dbReference>
<name>A0ABR4D3D7_9PEZI</name>
<dbReference type="RefSeq" id="XP_070863241.1">
    <property type="nucleotide sequence ID" value="XM_071013801.1"/>
</dbReference>
<proteinExistence type="inferred from homology"/>
<protein>
    <recommendedName>
        <fullName evidence="1">protein-ribulosamine 3-kinase</fullName>
        <ecNumber evidence="1">2.7.1.172</ecNumber>
    </recommendedName>
</protein>
<dbReference type="PIRSF" id="PIRSF006221">
    <property type="entry name" value="Ketosamine-3-kinase"/>
    <property type="match status" value="1"/>
</dbReference>
<gene>
    <name evidence="4" type="ORF">VTJ83DRAFT_7024</name>
</gene>
<comment type="caution">
    <text evidence="4">The sequence shown here is derived from an EMBL/GenBank/DDBJ whole genome shotgun (WGS) entry which is preliminary data.</text>
</comment>